<comment type="caution">
    <text evidence="1">The sequence shown here is derived from an EMBL/GenBank/DDBJ whole genome shotgun (WGS) entry which is preliminary data.</text>
</comment>
<gene>
    <name evidence="1" type="ORF">J9259_00500</name>
</gene>
<evidence type="ECO:0000313" key="2">
    <source>
        <dbReference type="Proteomes" id="UP000716004"/>
    </source>
</evidence>
<dbReference type="EMBL" id="JAGVSJ010000001">
    <property type="protein sequence ID" value="MBX8630996.1"/>
    <property type="molecule type" value="Genomic_DNA"/>
</dbReference>
<evidence type="ECO:0000313" key="1">
    <source>
        <dbReference type="EMBL" id="MBX8630996.1"/>
    </source>
</evidence>
<reference evidence="1" key="1">
    <citation type="submission" date="2021-04" db="EMBL/GenBank/DDBJ databases">
        <title>Genomic insights into ecological role and evolution of a novel Thermoplasmata order Candidatus Sysuiplasmatales.</title>
        <authorList>
            <person name="Yuan Y."/>
        </authorList>
    </citation>
    <scope>NUCLEOTIDE SEQUENCE</scope>
    <source>
        <strain evidence="1">YP2-bin.285</strain>
    </source>
</reference>
<dbReference type="AlphaFoldDB" id="A0A8J7YNT0"/>
<dbReference type="Proteomes" id="UP000716004">
    <property type="component" value="Unassembled WGS sequence"/>
</dbReference>
<sequence length="84" mass="9484">MRSFELRDGSSIIGFSIDLSRFSNRKDISHIAALTATLNLSYETVEERHVVIVHSAYGNGFCAKCNSVSRRIHMRPCIYNLPLP</sequence>
<organism evidence="1 2">
    <name type="scientific">Candidatus Sysuiplasma superficiale</name>
    <dbReference type="NCBI Taxonomy" id="2823368"/>
    <lineage>
        <taxon>Archaea</taxon>
        <taxon>Methanobacteriati</taxon>
        <taxon>Thermoplasmatota</taxon>
        <taxon>Thermoplasmata</taxon>
        <taxon>Candidatus Sysuiplasmatales</taxon>
        <taxon>Candidatus Sysuiplasmataceae</taxon>
        <taxon>Candidatus Sysuiplasma</taxon>
    </lineage>
</organism>
<name>A0A8J7YNT0_9ARCH</name>
<accession>A0A8J7YNT0</accession>
<protein>
    <submittedName>
        <fullName evidence="1">Uncharacterized protein</fullName>
    </submittedName>
</protein>
<proteinExistence type="predicted"/>